<evidence type="ECO:0000256" key="4">
    <source>
        <dbReference type="ARBA" id="ARBA00022989"/>
    </source>
</evidence>
<dbReference type="PANTHER" id="PTHR42643:SF35">
    <property type="entry name" value="IONOTROPIC RECEPTOR 68A, ISOFORM A"/>
    <property type="match status" value="1"/>
</dbReference>
<keyword evidence="9" id="KW-0732">Signal</keyword>
<evidence type="ECO:0000256" key="6">
    <source>
        <dbReference type="ARBA" id="ARBA00023170"/>
    </source>
</evidence>
<feature type="transmembrane region" description="Helical" evidence="8">
    <location>
        <begin position="284"/>
        <end position="305"/>
    </location>
</feature>
<dbReference type="PANTHER" id="PTHR42643">
    <property type="entry name" value="IONOTROPIC RECEPTOR 20A-RELATED"/>
    <property type="match status" value="1"/>
</dbReference>
<evidence type="ECO:0000256" key="3">
    <source>
        <dbReference type="ARBA" id="ARBA00022692"/>
    </source>
</evidence>
<name>A0ABD1EIS4_HYPHA</name>
<keyword evidence="6" id="KW-0675">Receptor</keyword>
<gene>
    <name evidence="10" type="ORF">ABEB36_010179</name>
</gene>
<dbReference type="AlphaFoldDB" id="A0ABD1EIS4"/>
<evidence type="ECO:0000256" key="5">
    <source>
        <dbReference type="ARBA" id="ARBA00023136"/>
    </source>
</evidence>
<evidence type="ECO:0000256" key="1">
    <source>
        <dbReference type="ARBA" id="ARBA00004651"/>
    </source>
</evidence>
<evidence type="ECO:0000256" key="7">
    <source>
        <dbReference type="ARBA" id="ARBA00023180"/>
    </source>
</evidence>
<reference evidence="10 11" key="1">
    <citation type="submission" date="2024-05" db="EMBL/GenBank/DDBJ databases">
        <title>Genetic variation in Jamaican populations of the coffee berry borer (Hypothenemus hampei).</title>
        <authorList>
            <person name="Errbii M."/>
            <person name="Myrie A."/>
        </authorList>
    </citation>
    <scope>NUCLEOTIDE SEQUENCE [LARGE SCALE GENOMIC DNA]</scope>
    <source>
        <strain evidence="10">JA-Hopewell-2020-01-JO</strain>
        <tissue evidence="10">Whole body</tissue>
    </source>
</reference>
<feature type="chain" id="PRO_5044869579" evidence="9">
    <location>
        <begin position="19"/>
        <end position="555"/>
    </location>
</feature>
<dbReference type="Gene3D" id="3.40.190.10">
    <property type="entry name" value="Periplasmic binding protein-like II"/>
    <property type="match status" value="1"/>
</dbReference>
<keyword evidence="2" id="KW-1003">Cell membrane</keyword>
<evidence type="ECO:0000313" key="11">
    <source>
        <dbReference type="Proteomes" id="UP001566132"/>
    </source>
</evidence>
<keyword evidence="5 8" id="KW-0472">Membrane</keyword>
<dbReference type="InterPro" id="IPR052192">
    <property type="entry name" value="Insect_Ionotropic_Sensory_Rcpt"/>
</dbReference>
<keyword evidence="3 8" id="KW-0812">Transmembrane</keyword>
<dbReference type="EMBL" id="JBDJPC010000007">
    <property type="protein sequence ID" value="KAL1494607.1"/>
    <property type="molecule type" value="Genomic_DNA"/>
</dbReference>
<keyword evidence="11" id="KW-1185">Reference proteome</keyword>
<accession>A0ABD1EIS4</accession>
<protein>
    <submittedName>
        <fullName evidence="10">Uncharacterized protein</fullName>
    </submittedName>
</protein>
<keyword evidence="4 8" id="KW-1133">Transmembrane helix</keyword>
<feature type="transmembrane region" description="Helical" evidence="8">
    <location>
        <begin position="332"/>
        <end position="352"/>
    </location>
</feature>
<dbReference type="Proteomes" id="UP001566132">
    <property type="component" value="Unassembled WGS sequence"/>
</dbReference>
<evidence type="ECO:0000256" key="2">
    <source>
        <dbReference type="ARBA" id="ARBA00022475"/>
    </source>
</evidence>
<dbReference type="SUPFAM" id="SSF53850">
    <property type="entry name" value="Periplasmic binding protein-like II"/>
    <property type="match status" value="1"/>
</dbReference>
<keyword evidence="7" id="KW-0325">Glycoprotein</keyword>
<proteinExistence type="predicted"/>
<organism evidence="10 11">
    <name type="scientific">Hypothenemus hampei</name>
    <name type="common">Coffee berry borer</name>
    <dbReference type="NCBI Taxonomy" id="57062"/>
    <lineage>
        <taxon>Eukaryota</taxon>
        <taxon>Metazoa</taxon>
        <taxon>Ecdysozoa</taxon>
        <taxon>Arthropoda</taxon>
        <taxon>Hexapoda</taxon>
        <taxon>Insecta</taxon>
        <taxon>Pterygota</taxon>
        <taxon>Neoptera</taxon>
        <taxon>Endopterygota</taxon>
        <taxon>Coleoptera</taxon>
        <taxon>Polyphaga</taxon>
        <taxon>Cucujiformia</taxon>
        <taxon>Curculionidae</taxon>
        <taxon>Scolytinae</taxon>
        <taxon>Hypothenemus</taxon>
    </lineage>
</organism>
<comment type="subcellular location">
    <subcellularLocation>
        <location evidence="1">Cell membrane</location>
        <topology evidence="1">Multi-pass membrane protein</topology>
    </subcellularLocation>
</comment>
<comment type="caution">
    <text evidence="10">The sequence shown here is derived from an EMBL/GenBank/DDBJ whole genome shotgun (WGS) entry which is preliminary data.</text>
</comment>
<evidence type="ECO:0000313" key="10">
    <source>
        <dbReference type="EMBL" id="KAL1494607.1"/>
    </source>
</evidence>
<dbReference type="GO" id="GO:0005886">
    <property type="term" value="C:plasma membrane"/>
    <property type="evidence" value="ECO:0007669"/>
    <property type="project" value="UniProtKB-SubCell"/>
</dbReference>
<evidence type="ECO:0000256" key="9">
    <source>
        <dbReference type="SAM" id="SignalP"/>
    </source>
</evidence>
<evidence type="ECO:0000256" key="8">
    <source>
        <dbReference type="SAM" id="Phobius"/>
    </source>
</evidence>
<sequence length="555" mass="65534">MNLKQIIVLLFMIEVAKWNCVVSPLKTDSQLFKKVIAKLLYGQVCFSQDNEFEDLRASKAVSIINFDINKFPPWIYCDSYLFFLKEQNLRRISQHLLPHKQVIVVPNNQMNEFNVDSELIFERAIQMIIIDQRNDSTLNVTWILEKRSELVFDHENIELKQQKWDPKEFFKRTGRKIVVTTFNCPPFVEIQNNKFEGIEFKIMAELLKEWPVKYEIIEDQHKNKLVNKFLIAMERVKNKKSDIAFCFLWQRALMERNLDYSSAMFRTCVTFLVHRPVPLSNYTFLFQAFSNMFNFFIFVLSVLLLESLNKYFLLEKNIEIKKKCENFKIEKLSSKICIISTATFYFLFFSYYSSQLTKLSSFPKFSPNYINSFNDMVKHEIQWAEPANDIQTWMKATNDSTLVGISKNFKIEEDKDVMNMKLRMETQAILVKRFTTTLFSGVEDLDDYGRLYLRSLPGCLATFYSSLAFPKHSPFTFHMNTKLSGIFEGGLSNYWEKITSRKPEHRSMTNFRTLYISQMEIAKFNISKLAGVFYVLIFGYVLSLLCFIKECLKLH</sequence>
<feature type="signal peptide" evidence="9">
    <location>
        <begin position="1"/>
        <end position="18"/>
    </location>
</feature>
<feature type="transmembrane region" description="Helical" evidence="8">
    <location>
        <begin position="529"/>
        <end position="548"/>
    </location>
</feature>